<sequence>MSSSGLGTDFNESGAWSGGFDYSDLQTDLYTSAIIQANNQNTSRSLNIDSISVTAIPEPSSSSLLLLGGSALFLRRKRR</sequence>
<reference evidence="3" key="1">
    <citation type="journal article" date="2019" name="Int. J. Syst. Evol. Microbiol.">
        <title>The Global Catalogue of Microorganisms (GCM) 10K type strain sequencing project: providing services to taxonomists for standard genome sequencing and annotation.</title>
        <authorList>
            <consortium name="The Broad Institute Genomics Platform"/>
            <consortium name="The Broad Institute Genome Sequencing Center for Infectious Disease"/>
            <person name="Wu L."/>
            <person name="Ma J."/>
        </authorList>
    </citation>
    <scope>NUCLEOTIDE SEQUENCE [LARGE SCALE GENOMIC DNA]</scope>
    <source>
        <strain evidence="3">JCM 16545</strain>
    </source>
</reference>
<evidence type="ECO:0000259" key="1">
    <source>
        <dbReference type="Pfam" id="PF07589"/>
    </source>
</evidence>
<protein>
    <submittedName>
        <fullName evidence="2">PEP-CTERM sorting domain-containing protein</fullName>
    </submittedName>
</protein>
<evidence type="ECO:0000313" key="2">
    <source>
        <dbReference type="EMBL" id="MFD2276770.1"/>
    </source>
</evidence>
<dbReference type="NCBIfam" id="TIGR02595">
    <property type="entry name" value="PEP_CTERM"/>
    <property type="match status" value="1"/>
</dbReference>
<gene>
    <name evidence="2" type="ORF">ACFSQZ_09845</name>
</gene>
<proteinExistence type="predicted"/>
<dbReference type="Pfam" id="PF07589">
    <property type="entry name" value="PEP-CTERM"/>
    <property type="match status" value="1"/>
</dbReference>
<organism evidence="2 3">
    <name type="scientific">Rubritalea spongiae</name>
    <dbReference type="NCBI Taxonomy" id="430797"/>
    <lineage>
        <taxon>Bacteria</taxon>
        <taxon>Pseudomonadati</taxon>
        <taxon>Verrucomicrobiota</taxon>
        <taxon>Verrucomicrobiia</taxon>
        <taxon>Verrucomicrobiales</taxon>
        <taxon>Rubritaleaceae</taxon>
        <taxon>Rubritalea</taxon>
    </lineage>
</organism>
<comment type="caution">
    <text evidence="2">The sequence shown here is derived from an EMBL/GenBank/DDBJ whole genome shotgun (WGS) entry which is preliminary data.</text>
</comment>
<dbReference type="EMBL" id="JBHUJC010000027">
    <property type="protein sequence ID" value="MFD2276770.1"/>
    <property type="molecule type" value="Genomic_DNA"/>
</dbReference>
<keyword evidence="3" id="KW-1185">Reference proteome</keyword>
<evidence type="ECO:0000313" key="3">
    <source>
        <dbReference type="Proteomes" id="UP001597297"/>
    </source>
</evidence>
<name>A0ABW5E5N1_9BACT</name>
<feature type="domain" description="Ice-binding protein C-terminal" evidence="1">
    <location>
        <begin position="55"/>
        <end position="79"/>
    </location>
</feature>
<dbReference type="Proteomes" id="UP001597297">
    <property type="component" value="Unassembled WGS sequence"/>
</dbReference>
<dbReference type="RefSeq" id="WP_377095747.1">
    <property type="nucleotide sequence ID" value="NZ_JBHSJM010000001.1"/>
</dbReference>
<accession>A0ABW5E5N1</accession>
<dbReference type="InterPro" id="IPR013424">
    <property type="entry name" value="Ice-binding_C"/>
</dbReference>